<proteinExistence type="predicted"/>
<feature type="region of interest" description="Disordered" evidence="1">
    <location>
        <begin position="97"/>
        <end position="117"/>
    </location>
</feature>
<dbReference type="PANTHER" id="PTHR33086:SF73">
    <property type="entry name" value="OS01G0245901 PROTEIN"/>
    <property type="match status" value="1"/>
</dbReference>
<accession>A0ABC9DR06</accession>
<evidence type="ECO:0000256" key="1">
    <source>
        <dbReference type="SAM" id="MobiDB-lite"/>
    </source>
</evidence>
<name>A0ABC9DR06_9POAL</name>
<dbReference type="InterPro" id="IPR011676">
    <property type="entry name" value="DUF1618"/>
</dbReference>
<evidence type="ECO:0000259" key="2">
    <source>
        <dbReference type="Pfam" id="PF07762"/>
    </source>
</evidence>
<organism evidence="3 4">
    <name type="scientific">Urochloa decumbens</name>
    <dbReference type="NCBI Taxonomy" id="240449"/>
    <lineage>
        <taxon>Eukaryota</taxon>
        <taxon>Viridiplantae</taxon>
        <taxon>Streptophyta</taxon>
        <taxon>Embryophyta</taxon>
        <taxon>Tracheophyta</taxon>
        <taxon>Spermatophyta</taxon>
        <taxon>Magnoliopsida</taxon>
        <taxon>Liliopsida</taxon>
        <taxon>Poales</taxon>
        <taxon>Poaceae</taxon>
        <taxon>PACMAD clade</taxon>
        <taxon>Panicoideae</taxon>
        <taxon>Panicodae</taxon>
        <taxon>Paniceae</taxon>
        <taxon>Melinidinae</taxon>
        <taxon>Urochloa</taxon>
    </lineage>
</organism>
<gene>
    <name evidence="3" type="ORF">URODEC1_LOCUS87527</name>
</gene>
<dbReference type="EMBL" id="OZ075144">
    <property type="protein sequence ID" value="CAL5043105.1"/>
    <property type="molecule type" value="Genomic_DNA"/>
</dbReference>
<dbReference type="Proteomes" id="UP001497457">
    <property type="component" value="Chromosome 34rd"/>
</dbReference>
<protein>
    <recommendedName>
        <fullName evidence="2">DUF1618 domain-containing protein</fullName>
    </recommendedName>
</protein>
<dbReference type="Pfam" id="PF07762">
    <property type="entry name" value="DUF1618"/>
    <property type="match status" value="1"/>
</dbReference>
<evidence type="ECO:0000313" key="4">
    <source>
        <dbReference type="Proteomes" id="UP001497457"/>
    </source>
</evidence>
<feature type="domain" description="DUF1618" evidence="2">
    <location>
        <begin position="204"/>
        <end position="327"/>
    </location>
</feature>
<dbReference type="PANTHER" id="PTHR33086">
    <property type="entry name" value="OS05G0468200 PROTEIN-RELATED"/>
    <property type="match status" value="1"/>
</dbReference>
<dbReference type="AlphaFoldDB" id="A0ABC9DR06"/>
<sequence>MEMQWVLLCGAVRAEHDADAPDFTLPLATLPGVTFLAAGRSAHPDPNRSDRHPFIIAAAPGFLLAGFAVAPFDGLYFAENPTTPNSSWCVTSDLVSRARSRPPPSTSPTASASSPTSSRTSMIYMRCILTIQSVGLVPDIGGGYTIAKLQVHKGGDRATLVTFDSVHRVWFEEDVGSPLPAHERDRERNWVPHSVVVLGNTLWWFDLSWGSFSCDINVADPDLRFHRLPLGRALLEANQFVFSKRCVTVSQGTLQYVKIIDGAGIEVAAVHMWTLVFDKIDWEWAWQENYAVRFNEIWNSRSYTDTGLPQSIPLLAAVSPSDPNMVYFYFTLMQRVVGVNVQERRVVHFSACNVVVNNAALVTEAVGLYVLPWHLPPAVADSGVNVGGWADIMITKGLGSRNHPLQL</sequence>
<keyword evidence="4" id="KW-1185">Reference proteome</keyword>
<reference evidence="4" key="1">
    <citation type="submission" date="2024-06" db="EMBL/GenBank/DDBJ databases">
        <authorList>
            <person name="Ryan C."/>
        </authorList>
    </citation>
    <scope>NUCLEOTIDE SEQUENCE [LARGE SCALE GENOMIC DNA]</scope>
</reference>
<feature type="compositionally biased region" description="Low complexity" evidence="1">
    <location>
        <begin position="107"/>
        <end position="117"/>
    </location>
</feature>
<reference evidence="3 4" key="2">
    <citation type="submission" date="2024-10" db="EMBL/GenBank/DDBJ databases">
        <authorList>
            <person name="Ryan C."/>
        </authorList>
    </citation>
    <scope>NUCLEOTIDE SEQUENCE [LARGE SCALE GENOMIC DNA]</scope>
</reference>
<evidence type="ECO:0000313" key="3">
    <source>
        <dbReference type="EMBL" id="CAL5043105.1"/>
    </source>
</evidence>